<keyword evidence="3" id="KW-0460">Magnesium</keyword>
<keyword evidence="3" id="KW-0479">Metal-binding</keyword>
<name>C0W7I5_9ACTO</name>
<keyword evidence="2 4" id="KW-0378">Hydrolase</keyword>
<sequence>MDRDRLVGALLGLAVGDALGAPMEFAPRDTLPAVTGMRGGGRFGLEAGQWTDDTSMALCLARSLIETGTFDLRDQAERFLRWRDEGYLTSTGRCFGIGHQTLWSLSDFARTRRVLRSPPPAGPPATALSCAWRRWLSPSPATWIWRTRCAGRAR</sequence>
<dbReference type="HOGENOM" id="CLU_1700499_0_0_11"/>
<evidence type="ECO:0000256" key="3">
    <source>
        <dbReference type="PIRSR" id="PIRSR605502-1"/>
    </source>
</evidence>
<feature type="binding site" evidence="3">
    <location>
        <position position="52"/>
    </location>
    <ligand>
        <name>Mg(2+)</name>
        <dbReference type="ChEBI" id="CHEBI:18420"/>
        <label>1</label>
    </ligand>
</feature>
<comment type="caution">
    <text evidence="4">The sequence shown here is derived from an EMBL/GenBank/DDBJ whole genome shotgun (WGS) entry which is preliminary data.</text>
</comment>
<comment type="cofactor">
    <cofactor evidence="3">
        <name>Mg(2+)</name>
        <dbReference type="ChEBI" id="CHEBI:18420"/>
    </cofactor>
    <text evidence="3">Binds 2 magnesium ions per subunit.</text>
</comment>
<dbReference type="GO" id="GO:0046872">
    <property type="term" value="F:metal ion binding"/>
    <property type="evidence" value="ECO:0007669"/>
    <property type="project" value="UniProtKB-KW"/>
</dbReference>
<dbReference type="SUPFAM" id="SSF101478">
    <property type="entry name" value="ADP-ribosylglycohydrolase"/>
    <property type="match status" value="1"/>
</dbReference>
<dbReference type="Pfam" id="PF03747">
    <property type="entry name" value="ADP_ribosyl_GH"/>
    <property type="match status" value="1"/>
</dbReference>
<dbReference type="InterPro" id="IPR050792">
    <property type="entry name" value="ADP-ribosylglycohydrolase"/>
</dbReference>
<comment type="similarity">
    <text evidence="1">Belongs to the ADP-ribosylglycohydrolase family.</text>
</comment>
<keyword evidence="5" id="KW-1185">Reference proteome</keyword>
<evidence type="ECO:0000313" key="5">
    <source>
        <dbReference type="Proteomes" id="UP000004778"/>
    </source>
</evidence>
<feature type="binding site" evidence="3">
    <location>
        <position position="51"/>
    </location>
    <ligand>
        <name>Mg(2+)</name>
        <dbReference type="ChEBI" id="CHEBI:18420"/>
        <label>1</label>
    </ligand>
</feature>
<evidence type="ECO:0000256" key="2">
    <source>
        <dbReference type="ARBA" id="ARBA00022801"/>
    </source>
</evidence>
<evidence type="ECO:0000313" key="4">
    <source>
        <dbReference type="EMBL" id="EEH65325.1"/>
    </source>
</evidence>
<dbReference type="AlphaFoldDB" id="C0W7I5"/>
<protein>
    <submittedName>
        <fullName evidence="4">ADP-ribosylglycohydrolase family protein</fullName>
    </submittedName>
</protein>
<evidence type="ECO:0000256" key="1">
    <source>
        <dbReference type="ARBA" id="ARBA00010702"/>
    </source>
</evidence>
<dbReference type="eggNOG" id="COG1397">
    <property type="taxonomic scope" value="Bacteria"/>
</dbReference>
<dbReference type="Gene3D" id="1.10.4080.10">
    <property type="entry name" value="ADP-ribosylation/Crystallin J1"/>
    <property type="match status" value="1"/>
</dbReference>
<dbReference type="PANTHER" id="PTHR16222">
    <property type="entry name" value="ADP-RIBOSYLGLYCOHYDROLASE"/>
    <property type="match status" value="1"/>
</dbReference>
<organism evidence="4 5">
    <name type="scientific">Actinomyces urogenitalis DSM 15434</name>
    <dbReference type="NCBI Taxonomy" id="525246"/>
    <lineage>
        <taxon>Bacteria</taxon>
        <taxon>Bacillati</taxon>
        <taxon>Actinomycetota</taxon>
        <taxon>Actinomycetes</taxon>
        <taxon>Actinomycetales</taxon>
        <taxon>Actinomycetaceae</taxon>
        <taxon>Actinomyces</taxon>
    </lineage>
</organism>
<gene>
    <name evidence="4" type="ORF">HMPREF0058_1829</name>
</gene>
<dbReference type="Proteomes" id="UP000004778">
    <property type="component" value="Unassembled WGS sequence"/>
</dbReference>
<dbReference type="PANTHER" id="PTHR16222:SF24">
    <property type="entry name" value="ADP-RIBOSYLHYDROLASE ARH3"/>
    <property type="match status" value="1"/>
</dbReference>
<feature type="binding site" evidence="3">
    <location>
        <position position="53"/>
    </location>
    <ligand>
        <name>Mg(2+)</name>
        <dbReference type="ChEBI" id="CHEBI:18420"/>
        <label>1</label>
    </ligand>
</feature>
<dbReference type="InterPro" id="IPR005502">
    <property type="entry name" value="Ribosyl_crysJ1"/>
</dbReference>
<reference evidence="4 5" key="1">
    <citation type="submission" date="2009-01" db="EMBL/GenBank/DDBJ databases">
        <authorList>
            <person name="Qin X."/>
            <person name="Bachman B."/>
            <person name="Battles P."/>
            <person name="Bell A."/>
            <person name="Bess C."/>
            <person name="Bickham C."/>
            <person name="Chaboub L."/>
            <person name="Chen D."/>
            <person name="Coyle M."/>
            <person name="Deiros D.R."/>
            <person name="Dinh H."/>
            <person name="Forbes L."/>
            <person name="Fowler G."/>
            <person name="Francisco L."/>
            <person name="Fu Q."/>
            <person name="Gubbala S."/>
            <person name="Hale W."/>
            <person name="Han Y."/>
            <person name="Hemphill L."/>
            <person name="Highlander S.K."/>
            <person name="Hirani K."/>
            <person name="Hogues M."/>
            <person name="Jackson L."/>
            <person name="Jakkamsetti A."/>
            <person name="Javaid M."/>
            <person name="Jiang H."/>
            <person name="Korchina V."/>
            <person name="Kovar C."/>
            <person name="Lara F."/>
            <person name="Lee S."/>
            <person name="Mata R."/>
            <person name="Mathew T."/>
            <person name="Moen C."/>
            <person name="Morales K."/>
            <person name="Munidasa M."/>
            <person name="Nazareth L."/>
            <person name="Ngo R."/>
            <person name="Nguyen L."/>
            <person name="Okwuonu G."/>
            <person name="Ongeri F."/>
            <person name="Patil S."/>
            <person name="Petrosino J."/>
            <person name="Pham C."/>
            <person name="Pham P."/>
            <person name="Pu L.-L."/>
            <person name="Puazo M."/>
            <person name="Raj R."/>
            <person name="Reid J."/>
            <person name="Rouhana J."/>
            <person name="Saada N."/>
            <person name="Shang Y."/>
            <person name="Simmons D."/>
            <person name="Thornton R."/>
            <person name="Warren J."/>
            <person name="Weissenberger G."/>
            <person name="Zhang J."/>
            <person name="Zhang L."/>
            <person name="Zhou C."/>
            <person name="Zhu D."/>
            <person name="Muzny D."/>
            <person name="Worley K."/>
            <person name="Gibbs R."/>
        </authorList>
    </citation>
    <scope>NUCLEOTIDE SEQUENCE [LARGE SCALE GENOMIC DNA]</scope>
    <source>
        <strain evidence="4 5">DSM 15434</strain>
    </source>
</reference>
<accession>C0W7I5</accession>
<dbReference type="InterPro" id="IPR036705">
    <property type="entry name" value="Ribosyl_crysJ1_sf"/>
</dbReference>
<dbReference type="GO" id="GO:0016787">
    <property type="term" value="F:hydrolase activity"/>
    <property type="evidence" value="ECO:0007669"/>
    <property type="project" value="UniProtKB-KW"/>
</dbReference>
<proteinExistence type="inferred from homology"/>
<dbReference type="EMBL" id="ACFH01000123">
    <property type="protein sequence ID" value="EEH65325.1"/>
    <property type="molecule type" value="Genomic_DNA"/>
</dbReference>